<dbReference type="InterPro" id="IPR014044">
    <property type="entry name" value="CAP_dom"/>
</dbReference>
<evidence type="ECO:0000313" key="4">
    <source>
        <dbReference type="Proteomes" id="UP000032229"/>
    </source>
</evidence>
<name>A0A0C5WG17_9FLAO</name>
<dbReference type="CDD" id="cd05379">
    <property type="entry name" value="CAP_bacterial"/>
    <property type="match status" value="1"/>
</dbReference>
<dbReference type="RefSeq" id="WP_044638829.1">
    <property type="nucleotide sequence ID" value="NZ_CP007202.1"/>
</dbReference>
<evidence type="ECO:0000259" key="2">
    <source>
        <dbReference type="Pfam" id="PF00188"/>
    </source>
</evidence>
<feature type="chain" id="PRO_5002195180" description="SCP domain-containing protein" evidence="1">
    <location>
        <begin position="23"/>
        <end position="164"/>
    </location>
</feature>
<dbReference type="Gene3D" id="3.40.33.10">
    <property type="entry name" value="CAP"/>
    <property type="match status" value="1"/>
</dbReference>
<dbReference type="SUPFAM" id="SSF55797">
    <property type="entry name" value="PR-1-like"/>
    <property type="match status" value="1"/>
</dbReference>
<dbReference type="KEGG" id="sze:AW14_11195"/>
<dbReference type="PROSITE" id="PS51257">
    <property type="entry name" value="PROKAR_LIPOPROTEIN"/>
    <property type="match status" value="1"/>
</dbReference>
<feature type="domain" description="SCP" evidence="2">
    <location>
        <begin position="49"/>
        <end position="147"/>
    </location>
</feature>
<dbReference type="OrthoDB" id="982527at2"/>
<evidence type="ECO:0000256" key="1">
    <source>
        <dbReference type="SAM" id="SignalP"/>
    </source>
</evidence>
<accession>A0A0C5WG17</accession>
<dbReference type="InterPro" id="IPR035940">
    <property type="entry name" value="CAP_sf"/>
</dbReference>
<protein>
    <recommendedName>
        <fullName evidence="2">SCP domain-containing protein</fullName>
    </recommendedName>
</protein>
<feature type="signal peptide" evidence="1">
    <location>
        <begin position="1"/>
        <end position="22"/>
    </location>
</feature>
<evidence type="ECO:0000313" key="3">
    <source>
        <dbReference type="EMBL" id="AJR04124.1"/>
    </source>
</evidence>
<dbReference type="STRING" id="1454006.AW14_11195"/>
<sequence length="164" mass="18791">MKLFTKLFLLLFLAILSFSCTTDSIDTRVENIELSLITPEDKTIEIEILELINNYRLSKGLNALKNMSVVKSVAYTHTDYMVENNEVSHANFTKRSQYLKQYEGAKSVSENVAYGYTSAESVVSAWIKSEGHRVNIEGDFTNFDISAEENDEGKWYYTNIFIKK</sequence>
<dbReference type="PANTHER" id="PTHR31157:SF1">
    <property type="entry name" value="SCP DOMAIN-CONTAINING PROTEIN"/>
    <property type="match status" value="1"/>
</dbReference>
<gene>
    <name evidence="3" type="ORF">AW14_11195</name>
</gene>
<dbReference type="AlphaFoldDB" id="A0A0C5WG17"/>
<dbReference type="HOGENOM" id="CLU_048111_4_0_10"/>
<keyword evidence="4" id="KW-1185">Reference proteome</keyword>
<dbReference type="PANTHER" id="PTHR31157">
    <property type="entry name" value="SCP DOMAIN-CONTAINING PROTEIN"/>
    <property type="match status" value="1"/>
</dbReference>
<organism evidence="3 4">
    <name type="scientific">Siansivirga zeaxanthinifaciens CC-SAMT-1</name>
    <dbReference type="NCBI Taxonomy" id="1454006"/>
    <lineage>
        <taxon>Bacteria</taxon>
        <taxon>Pseudomonadati</taxon>
        <taxon>Bacteroidota</taxon>
        <taxon>Flavobacteriia</taxon>
        <taxon>Flavobacteriales</taxon>
        <taxon>Flavobacteriaceae</taxon>
        <taxon>Siansivirga</taxon>
    </lineage>
</organism>
<proteinExistence type="predicted"/>
<reference evidence="3 4" key="1">
    <citation type="submission" date="2014-02" db="EMBL/GenBank/DDBJ databases">
        <authorList>
            <person name="Young C.-C."/>
            <person name="Hameed A."/>
            <person name="Huang H.-C."/>
            <person name="Shahina M."/>
        </authorList>
    </citation>
    <scope>NUCLEOTIDE SEQUENCE [LARGE SCALE GENOMIC DNA]</scope>
    <source>
        <strain evidence="3 4">CC-SAMT-1</strain>
    </source>
</reference>
<dbReference type="Proteomes" id="UP000032229">
    <property type="component" value="Chromosome"/>
</dbReference>
<keyword evidence="1" id="KW-0732">Signal</keyword>
<dbReference type="EMBL" id="CP007202">
    <property type="protein sequence ID" value="AJR04124.1"/>
    <property type="molecule type" value="Genomic_DNA"/>
</dbReference>
<dbReference type="Pfam" id="PF00188">
    <property type="entry name" value="CAP"/>
    <property type="match status" value="1"/>
</dbReference>